<comment type="caution">
    <text evidence="1">The sequence shown here is derived from an EMBL/GenBank/DDBJ whole genome shotgun (WGS) entry which is preliminary data.</text>
</comment>
<gene>
    <name evidence="1" type="ORF">GDO81_016290</name>
</gene>
<dbReference type="AlphaFoldDB" id="A0AAV7AWW5"/>
<dbReference type="EMBL" id="WNYA01000007">
    <property type="protein sequence ID" value="KAG8564015.1"/>
    <property type="molecule type" value="Genomic_DNA"/>
</dbReference>
<proteinExistence type="predicted"/>
<accession>A0AAV7AWW5</accession>
<evidence type="ECO:0000313" key="2">
    <source>
        <dbReference type="Proteomes" id="UP000824782"/>
    </source>
</evidence>
<evidence type="ECO:0000313" key="1">
    <source>
        <dbReference type="EMBL" id="KAG8564015.1"/>
    </source>
</evidence>
<protein>
    <submittedName>
        <fullName evidence="1">Uncharacterized protein</fullName>
    </submittedName>
</protein>
<sequence length="69" mass="8022">MHDETQEHWLQVPPTTTLHQRLTRCCWQGACSAQRSCGGRERGQPLVTWPAVTSGYIEWCRRGRTFFIC</sequence>
<organism evidence="1 2">
    <name type="scientific">Engystomops pustulosus</name>
    <name type="common">Tungara frog</name>
    <name type="synonym">Physalaemus pustulosus</name>
    <dbReference type="NCBI Taxonomy" id="76066"/>
    <lineage>
        <taxon>Eukaryota</taxon>
        <taxon>Metazoa</taxon>
        <taxon>Chordata</taxon>
        <taxon>Craniata</taxon>
        <taxon>Vertebrata</taxon>
        <taxon>Euteleostomi</taxon>
        <taxon>Amphibia</taxon>
        <taxon>Batrachia</taxon>
        <taxon>Anura</taxon>
        <taxon>Neobatrachia</taxon>
        <taxon>Hyloidea</taxon>
        <taxon>Leptodactylidae</taxon>
        <taxon>Leiuperinae</taxon>
        <taxon>Engystomops</taxon>
    </lineage>
</organism>
<keyword evidence="2" id="KW-1185">Reference proteome</keyword>
<reference evidence="1" key="1">
    <citation type="thesis" date="2020" institute="ProQuest LLC" country="789 East Eisenhower Parkway, Ann Arbor, MI, USA">
        <title>Comparative Genomics and Chromosome Evolution.</title>
        <authorList>
            <person name="Mudd A.B."/>
        </authorList>
    </citation>
    <scope>NUCLEOTIDE SEQUENCE</scope>
    <source>
        <strain evidence="1">237g6f4</strain>
        <tissue evidence="1">Blood</tissue>
    </source>
</reference>
<name>A0AAV7AWW5_ENGPU</name>
<dbReference type="Proteomes" id="UP000824782">
    <property type="component" value="Unassembled WGS sequence"/>
</dbReference>